<reference evidence="1 2" key="1">
    <citation type="submission" date="2018-06" db="EMBL/GenBank/DDBJ databases">
        <title>The Genome of Cuscuta australis (Dodder) Provides Insight into the Evolution of Plant Parasitism.</title>
        <authorList>
            <person name="Liu H."/>
        </authorList>
    </citation>
    <scope>NUCLEOTIDE SEQUENCE [LARGE SCALE GENOMIC DNA]</scope>
    <source>
        <strain evidence="2">cv. Yunnan</strain>
        <tissue evidence="1">Vines</tissue>
    </source>
</reference>
<name>A0A328DFX2_9ASTE</name>
<organism evidence="1 2">
    <name type="scientific">Cuscuta australis</name>
    <dbReference type="NCBI Taxonomy" id="267555"/>
    <lineage>
        <taxon>Eukaryota</taxon>
        <taxon>Viridiplantae</taxon>
        <taxon>Streptophyta</taxon>
        <taxon>Embryophyta</taxon>
        <taxon>Tracheophyta</taxon>
        <taxon>Spermatophyta</taxon>
        <taxon>Magnoliopsida</taxon>
        <taxon>eudicotyledons</taxon>
        <taxon>Gunneridae</taxon>
        <taxon>Pentapetalae</taxon>
        <taxon>asterids</taxon>
        <taxon>lamiids</taxon>
        <taxon>Solanales</taxon>
        <taxon>Convolvulaceae</taxon>
        <taxon>Cuscuteae</taxon>
        <taxon>Cuscuta</taxon>
        <taxon>Cuscuta subgen. Grammica</taxon>
        <taxon>Cuscuta sect. Cleistogrammica</taxon>
    </lineage>
</organism>
<evidence type="ECO:0000313" key="1">
    <source>
        <dbReference type="EMBL" id="RAL44386.1"/>
    </source>
</evidence>
<comment type="caution">
    <text evidence="1">The sequence shown here is derived from an EMBL/GenBank/DDBJ whole genome shotgun (WGS) entry which is preliminary data.</text>
</comment>
<dbReference type="EMBL" id="NQVE01000143">
    <property type="protein sequence ID" value="RAL44386.1"/>
    <property type="molecule type" value="Genomic_DNA"/>
</dbReference>
<gene>
    <name evidence="1" type="ORF">DM860_011663</name>
</gene>
<dbReference type="AlphaFoldDB" id="A0A328DFX2"/>
<sequence>MNKEAWLFCKFQAISLFVTLLNLKEKKFKTELLKEEAGRLQIPSEFTCRVDSVTSLFRSLCLPPRSRVEYGRWAFPISEKVAIFGGLWLVSARFCRSSGESLGIG</sequence>
<evidence type="ECO:0000313" key="2">
    <source>
        <dbReference type="Proteomes" id="UP000249390"/>
    </source>
</evidence>
<protein>
    <submittedName>
        <fullName evidence="1">Uncharacterized protein</fullName>
    </submittedName>
</protein>
<keyword evidence="2" id="KW-1185">Reference proteome</keyword>
<proteinExistence type="predicted"/>
<accession>A0A328DFX2</accession>
<dbReference type="Proteomes" id="UP000249390">
    <property type="component" value="Unassembled WGS sequence"/>
</dbReference>